<protein>
    <submittedName>
        <fullName evidence="4">Response regulator</fullName>
    </submittedName>
</protein>
<dbReference type="InterPro" id="IPR050595">
    <property type="entry name" value="Bact_response_regulator"/>
</dbReference>
<evidence type="ECO:0000313" key="5">
    <source>
        <dbReference type="Proteomes" id="UP000316801"/>
    </source>
</evidence>
<dbReference type="SMART" id="SM00448">
    <property type="entry name" value="REC"/>
    <property type="match status" value="1"/>
</dbReference>
<dbReference type="GO" id="GO:0000160">
    <property type="term" value="P:phosphorelay signal transduction system"/>
    <property type="evidence" value="ECO:0007669"/>
    <property type="project" value="InterPro"/>
</dbReference>
<keyword evidence="5" id="KW-1185">Reference proteome</keyword>
<proteinExistence type="predicted"/>
<organism evidence="4 5">
    <name type="scientific">Rhizobium straminoryzae</name>
    <dbReference type="NCBI Taxonomy" id="1387186"/>
    <lineage>
        <taxon>Bacteria</taxon>
        <taxon>Pseudomonadati</taxon>
        <taxon>Pseudomonadota</taxon>
        <taxon>Alphaproteobacteria</taxon>
        <taxon>Hyphomicrobiales</taxon>
        <taxon>Rhizobiaceae</taxon>
        <taxon>Rhizobium/Agrobacterium group</taxon>
        <taxon>Rhizobium</taxon>
    </lineage>
</organism>
<dbReference type="InterPro" id="IPR001789">
    <property type="entry name" value="Sig_transdc_resp-reg_receiver"/>
</dbReference>
<comment type="caution">
    <text evidence="4">The sequence shown here is derived from an EMBL/GenBank/DDBJ whole genome shotgun (WGS) entry which is preliminary data.</text>
</comment>
<evidence type="ECO:0000256" key="2">
    <source>
        <dbReference type="PROSITE-ProRule" id="PRU00169"/>
    </source>
</evidence>
<gene>
    <name evidence="4" type="ORF">FNA46_06765</name>
</gene>
<feature type="domain" description="Response regulatory" evidence="3">
    <location>
        <begin position="6"/>
        <end position="120"/>
    </location>
</feature>
<evidence type="ECO:0000313" key="4">
    <source>
        <dbReference type="EMBL" id="TRL40246.1"/>
    </source>
</evidence>
<dbReference type="Pfam" id="PF00072">
    <property type="entry name" value="Response_reg"/>
    <property type="match status" value="1"/>
</dbReference>
<dbReference type="PANTHER" id="PTHR44591:SF25">
    <property type="entry name" value="CHEMOTAXIS TWO-COMPONENT RESPONSE REGULATOR"/>
    <property type="match status" value="1"/>
</dbReference>
<evidence type="ECO:0000259" key="3">
    <source>
        <dbReference type="PROSITE" id="PS50110"/>
    </source>
</evidence>
<dbReference type="SUPFAM" id="SSF52172">
    <property type="entry name" value="CheY-like"/>
    <property type="match status" value="1"/>
</dbReference>
<dbReference type="PANTHER" id="PTHR44591">
    <property type="entry name" value="STRESS RESPONSE REGULATOR PROTEIN 1"/>
    <property type="match status" value="1"/>
</dbReference>
<dbReference type="Proteomes" id="UP000316801">
    <property type="component" value="Unassembled WGS sequence"/>
</dbReference>
<name>A0A549TDU4_9HYPH</name>
<dbReference type="RefSeq" id="WP_143124356.1">
    <property type="nucleotide sequence ID" value="NZ_VJMG01000015.1"/>
</dbReference>
<dbReference type="EMBL" id="VJMG01000015">
    <property type="protein sequence ID" value="TRL40246.1"/>
    <property type="molecule type" value="Genomic_DNA"/>
</dbReference>
<dbReference type="AlphaFoldDB" id="A0A549TDU4"/>
<reference evidence="4 5" key="1">
    <citation type="submission" date="2019-07" db="EMBL/GenBank/DDBJ databases">
        <title>Ln-dependent methylotrophs.</title>
        <authorList>
            <person name="Tani A."/>
        </authorList>
    </citation>
    <scope>NUCLEOTIDE SEQUENCE [LARGE SCALE GENOMIC DNA]</scope>
    <source>
        <strain evidence="4 5">SM12</strain>
    </source>
</reference>
<dbReference type="Gene3D" id="3.40.50.2300">
    <property type="match status" value="1"/>
</dbReference>
<sequence>MPAVPTIAVIDDDQAIREAMDDLIMSFGYQCRLFASAEAFLTSGRETPVDCILVDVKMPGLSGIELQNELNRRGPHPPMIFVTSYEDERTRQAALSGGALAFLRKPVTIDRLMTSLETALGQQP</sequence>
<dbReference type="InterPro" id="IPR011006">
    <property type="entry name" value="CheY-like_superfamily"/>
</dbReference>
<feature type="modified residue" description="4-aspartylphosphate" evidence="2">
    <location>
        <position position="55"/>
    </location>
</feature>
<dbReference type="PROSITE" id="PS50110">
    <property type="entry name" value="RESPONSE_REGULATORY"/>
    <property type="match status" value="1"/>
</dbReference>
<keyword evidence="1 2" id="KW-0597">Phosphoprotein</keyword>
<evidence type="ECO:0000256" key="1">
    <source>
        <dbReference type="ARBA" id="ARBA00022553"/>
    </source>
</evidence>
<accession>A0A549TDU4</accession>